<dbReference type="EMBL" id="SRRO01000001">
    <property type="protein sequence ID" value="TGN65939.1"/>
    <property type="molecule type" value="Genomic_DNA"/>
</dbReference>
<feature type="transmembrane region" description="Helical" evidence="6">
    <location>
        <begin position="122"/>
        <end position="149"/>
    </location>
</feature>
<dbReference type="GO" id="GO:0140359">
    <property type="term" value="F:ABC-type transporter activity"/>
    <property type="evidence" value="ECO:0007669"/>
    <property type="project" value="InterPro"/>
</dbReference>
<comment type="caution">
    <text evidence="8">The sequence shown here is derived from an EMBL/GenBank/DDBJ whole genome shotgun (WGS) entry which is preliminary data.</text>
</comment>
<feature type="transmembrane region" description="Helical" evidence="6">
    <location>
        <begin position="197"/>
        <end position="224"/>
    </location>
</feature>
<dbReference type="PIRSF" id="PIRSF006648">
    <property type="entry name" value="DrrB"/>
    <property type="match status" value="1"/>
</dbReference>
<dbReference type="InterPro" id="IPR051784">
    <property type="entry name" value="Nod_factor_ABC_transporter"/>
</dbReference>
<dbReference type="RefSeq" id="WP_135840427.1">
    <property type="nucleotide sequence ID" value="NZ_SRRO01000001.1"/>
</dbReference>
<dbReference type="OrthoDB" id="160207at2"/>
<dbReference type="InterPro" id="IPR000412">
    <property type="entry name" value="ABC_2_transport"/>
</dbReference>
<evidence type="ECO:0000313" key="9">
    <source>
        <dbReference type="Proteomes" id="UP000297496"/>
    </source>
</evidence>
<dbReference type="Pfam" id="PF12698">
    <property type="entry name" value="ABC2_membrane_3"/>
    <property type="match status" value="1"/>
</dbReference>
<organism evidence="8 9">
    <name type="scientific">Nocardioides eburneiflavus</name>
    <dbReference type="NCBI Taxonomy" id="2518372"/>
    <lineage>
        <taxon>Bacteria</taxon>
        <taxon>Bacillati</taxon>
        <taxon>Actinomycetota</taxon>
        <taxon>Actinomycetes</taxon>
        <taxon>Propionibacteriales</taxon>
        <taxon>Nocardioidaceae</taxon>
        <taxon>Nocardioides</taxon>
    </lineage>
</organism>
<comment type="subcellular location">
    <subcellularLocation>
        <location evidence="1">Membrane</location>
        <topology evidence="1">Multi-pass membrane protein</topology>
    </subcellularLocation>
</comment>
<evidence type="ECO:0000256" key="4">
    <source>
        <dbReference type="ARBA" id="ARBA00023136"/>
    </source>
</evidence>
<dbReference type="GO" id="GO:0043190">
    <property type="term" value="C:ATP-binding cassette (ABC) transporter complex"/>
    <property type="evidence" value="ECO:0007669"/>
    <property type="project" value="InterPro"/>
</dbReference>
<dbReference type="PANTHER" id="PTHR43229">
    <property type="entry name" value="NODULATION PROTEIN J"/>
    <property type="match status" value="1"/>
</dbReference>
<evidence type="ECO:0000256" key="1">
    <source>
        <dbReference type="ARBA" id="ARBA00004141"/>
    </source>
</evidence>
<gene>
    <name evidence="8" type="ORF">EXE59_19780</name>
</gene>
<evidence type="ECO:0000256" key="2">
    <source>
        <dbReference type="ARBA" id="ARBA00022692"/>
    </source>
</evidence>
<proteinExistence type="predicted"/>
<feature type="transmembrane region" description="Helical" evidence="6">
    <location>
        <begin position="161"/>
        <end position="185"/>
    </location>
</feature>
<keyword evidence="2 6" id="KW-0812">Transmembrane</keyword>
<feature type="transmembrane region" description="Helical" evidence="6">
    <location>
        <begin position="82"/>
        <end position="101"/>
    </location>
</feature>
<evidence type="ECO:0000256" key="3">
    <source>
        <dbReference type="ARBA" id="ARBA00022989"/>
    </source>
</evidence>
<protein>
    <submittedName>
        <fullName evidence="8">ABC transporter permease</fullName>
    </submittedName>
</protein>
<dbReference type="Proteomes" id="UP000297496">
    <property type="component" value="Unassembled WGS sequence"/>
</dbReference>
<evidence type="ECO:0000256" key="6">
    <source>
        <dbReference type="SAM" id="Phobius"/>
    </source>
</evidence>
<evidence type="ECO:0000259" key="7">
    <source>
        <dbReference type="Pfam" id="PF12698"/>
    </source>
</evidence>
<feature type="transmembrane region" description="Helical" evidence="6">
    <location>
        <begin position="44"/>
        <end position="62"/>
    </location>
</feature>
<keyword evidence="4 6" id="KW-0472">Membrane</keyword>
<keyword evidence="5" id="KW-0046">Antibiotic resistance</keyword>
<name>A0A4Z1CMV0_9ACTN</name>
<evidence type="ECO:0000256" key="5">
    <source>
        <dbReference type="ARBA" id="ARBA00023251"/>
    </source>
</evidence>
<sequence length="268" mass="27314">MTPPRTDTPPTTFTPAPGSAPLARMVLAQARMEARLMLRNGEQLLLALVIPVIVLVGGVAAAGRLGSTLGGLGAVEVLTPGVLALAVMSTAFTSVAIATGFERRYGVIKLLGSSPLPRHGLLLGKALALLNVVALQLVVLVVVGLLLGWEPTLTHPVRTLLGLALAVGLGTAAFAALGLFVAGVLRAEATLALANLVYLLLMAGGGVVLPTSTYGAAGAVIQWLPSGALGEAMRTALVDAQVDGRSLLVLVAWAAVGTVLTARTFKWE</sequence>
<dbReference type="AlphaFoldDB" id="A0A4Z1CMV0"/>
<reference evidence="8 9" key="1">
    <citation type="submission" date="2019-04" db="EMBL/GenBank/DDBJ databases">
        <title>Three New Species of Nocardioides, Nocardioides euryhalodurans sp. nov., Nocardioides seonyuensis sp. nov. and Nocardioides eburneoflavus sp. nov. Isolated from Soil.</title>
        <authorList>
            <person name="Roh S.G."/>
            <person name="Lee C."/>
            <person name="Kim M.-K."/>
            <person name="Kim S.B."/>
        </authorList>
    </citation>
    <scope>NUCLEOTIDE SEQUENCE [LARGE SCALE GENOMIC DNA]</scope>
    <source>
        <strain evidence="8 9">MMS17-SY213</strain>
    </source>
</reference>
<feature type="transmembrane region" description="Helical" evidence="6">
    <location>
        <begin position="244"/>
        <end position="262"/>
    </location>
</feature>
<keyword evidence="3 6" id="KW-1133">Transmembrane helix</keyword>
<dbReference type="GO" id="GO:0046677">
    <property type="term" value="P:response to antibiotic"/>
    <property type="evidence" value="ECO:0007669"/>
    <property type="project" value="UniProtKB-KW"/>
</dbReference>
<keyword evidence="9" id="KW-1185">Reference proteome</keyword>
<dbReference type="PANTHER" id="PTHR43229:SF2">
    <property type="entry name" value="NODULATION PROTEIN J"/>
    <property type="match status" value="1"/>
</dbReference>
<dbReference type="InterPro" id="IPR013525">
    <property type="entry name" value="ABC2_TM"/>
</dbReference>
<accession>A0A4Z1CMV0</accession>
<evidence type="ECO:0000313" key="8">
    <source>
        <dbReference type="EMBL" id="TGN65939.1"/>
    </source>
</evidence>
<feature type="domain" description="ABC-2 type transporter transmembrane" evidence="7">
    <location>
        <begin position="74"/>
        <end position="262"/>
    </location>
</feature>